<organism evidence="1 2">
    <name type="scientific">Melanomma pulvis-pyrius CBS 109.77</name>
    <dbReference type="NCBI Taxonomy" id="1314802"/>
    <lineage>
        <taxon>Eukaryota</taxon>
        <taxon>Fungi</taxon>
        <taxon>Dikarya</taxon>
        <taxon>Ascomycota</taxon>
        <taxon>Pezizomycotina</taxon>
        <taxon>Dothideomycetes</taxon>
        <taxon>Pleosporomycetidae</taxon>
        <taxon>Pleosporales</taxon>
        <taxon>Melanommataceae</taxon>
        <taxon>Melanomma</taxon>
    </lineage>
</organism>
<accession>A0A6A6XE79</accession>
<dbReference type="OrthoDB" id="2823490at2759"/>
<evidence type="ECO:0000313" key="2">
    <source>
        <dbReference type="Proteomes" id="UP000799757"/>
    </source>
</evidence>
<sequence>MASLLSLPRELRDEILGLVLLSRPRAHGTSEVAFGEGAETLVNSCPSKEKAEDIFLNHTGSLKFVPAFSALLLTNWQLHEETKDALHRIPANGLEYELEIEFREERGFYFTWKSIPKLSRFVKCLRVSLRTSGVLEPPASTSVWSTAQHLELQGPPALIWLCYDILQRLVRLNTTPRLGDDRNDSIVTLNHLEIDFAMPKETHLLPPIEILAGHGFRGRHTQGRYCGDSEFKIVRPEWMYTLVHTNVTGSFEGWRRLHRGAERQRIVLECVGGVCMTVGGRLKAKVEFAQLVASMSTTSWLENWYEMAGFDRSTQHRMWTKRTYAKRQFNGLSAKRPSSLRNCLLSQD</sequence>
<gene>
    <name evidence="1" type="ORF">K505DRAFT_324657</name>
</gene>
<name>A0A6A6XE79_9PLEO</name>
<proteinExistence type="predicted"/>
<dbReference type="EMBL" id="MU001885">
    <property type="protein sequence ID" value="KAF2794621.1"/>
    <property type="molecule type" value="Genomic_DNA"/>
</dbReference>
<keyword evidence="2" id="KW-1185">Reference proteome</keyword>
<dbReference type="AlphaFoldDB" id="A0A6A6XE79"/>
<evidence type="ECO:0000313" key="1">
    <source>
        <dbReference type="EMBL" id="KAF2794621.1"/>
    </source>
</evidence>
<evidence type="ECO:0008006" key="3">
    <source>
        <dbReference type="Google" id="ProtNLM"/>
    </source>
</evidence>
<reference evidence="1" key="1">
    <citation type="journal article" date="2020" name="Stud. Mycol.">
        <title>101 Dothideomycetes genomes: a test case for predicting lifestyles and emergence of pathogens.</title>
        <authorList>
            <person name="Haridas S."/>
            <person name="Albert R."/>
            <person name="Binder M."/>
            <person name="Bloem J."/>
            <person name="Labutti K."/>
            <person name="Salamov A."/>
            <person name="Andreopoulos B."/>
            <person name="Baker S."/>
            <person name="Barry K."/>
            <person name="Bills G."/>
            <person name="Bluhm B."/>
            <person name="Cannon C."/>
            <person name="Castanera R."/>
            <person name="Culley D."/>
            <person name="Daum C."/>
            <person name="Ezra D."/>
            <person name="Gonzalez J."/>
            <person name="Henrissat B."/>
            <person name="Kuo A."/>
            <person name="Liang C."/>
            <person name="Lipzen A."/>
            <person name="Lutzoni F."/>
            <person name="Magnuson J."/>
            <person name="Mondo S."/>
            <person name="Nolan M."/>
            <person name="Ohm R."/>
            <person name="Pangilinan J."/>
            <person name="Park H.-J."/>
            <person name="Ramirez L."/>
            <person name="Alfaro M."/>
            <person name="Sun H."/>
            <person name="Tritt A."/>
            <person name="Yoshinaga Y."/>
            <person name="Zwiers L.-H."/>
            <person name="Turgeon B."/>
            <person name="Goodwin S."/>
            <person name="Spatafora J."/>
            <person name="Crous P."/>
            <person name="Grigoriev I."/>
        </authorList>
    </citation>
    <scope>NUCLEOTIDE SEQUENCE</scope>
    <source>
        <strain evidence="1">CBS 109.77</strain>
    </source>
</reference>
<dbReference type="Proteomes" id="UP000799757">
    <property type="component" value="Unassembled WGS sequence"/>
</dbReference>
<protein>
    <recommendedName>
        <fullName evidence="3">F-box domain-containing protein</fullName>
    </recommendedName>
</protein>